<dbReference type="RefSeq" id="WP_183816606.1">
    <property type="nucleotide sequence ID" value="NZ_JACHOB010000001.1"/>
</dbReference>
<feature type="domain" description="Sialate O-acetylesterase" evidence="2">
    <location>
        <begin position="135"/>
        <end position="212"/>
    </location>
</feature>
<proteinExistence type="predicted"/>
<dbReference type="Gene3D" id="3.40.50.1110">
    <property type="entry name" value="SGNH hydrolase"/>
    <property type="match status" value="1"/>
</dbReference>
<dbReference type="GO" id="GO:0016788">
    <property type="term" value="F:hydrolase activity, acting on ester bonds"/>
    <property type="evidence" value="ECO:0007669"/>
    <property type="project" value="UniProtKB-ARBA"/>
</dbReference>
<protein>
    <recommendedName>
        <fullName evidence="2">Sialate O-acetylesterase domain-containing protein</fullName>
    </recommendedName>
</protein>
<dbReference type="Pfam" id="PF03629">
    <property type="entry name" value="SASA"/>
    <property type="match status" value="1"/>
</dbReference>
<evidence type="ECO:0000313" key="3">
    <source>
        <dbReference type="EMBL" id="MBB4658624.1"/>
    </source>
</evidence>
<comment type="caution">
    <text evidence="3">The sequence shown here is derived from an EMBL/GenBank/DDBJ whole genome shotgun (WGS) entry which is preliminary data.</text>
</comment>
<dbReference type="InterPro" id="IPR036514">
    <property type="entry name" value="SGNH_hydro_sf"/>
</dbReference>
<reference evidence="3 4" key="1">
    <citation type="submission" date="2020-08" db="EMBL/GenBank/DDBJ databases">
        <title>Genomic Encyclopedia of Type Strains, Phase IV (KMG-IV): sequencing the most valuable type-strain genomes for metagenomic binning, comparative biology and taxonomic classification.</title>
        <authorList>
            <person name="Goeker M."/>
        </authorList>
    </citation>
    <scope>NUCLEOTIDE SEQUENCE [LARGE SCALE GENOMIC DNA]</scope>
    <source>
        <strain evidence="3 4">DSM 102850</strain>
    </source>
</reference>
<organism evidence="3 4">
    <name type="scientific">Parvularcula dongshanensis</name>
    <dbReference type="NCBI Taxonomy" id="1173995"/>
    <lineage>
        <taxon>Bacteria</taxon>
        <taxon>Pseudomonadati</taxon>
        <taxon>Pseudomonadota</taxon>
        <taxon>Alphaproteobacteria</taxon>
        <taxon>Parvularculales</taxon>
        <taxon>Parvularculaceae</taxon>
        <taxon>Parvularcula</taxon>
    </lineage>
</organism>
<keyword evidence="4" id="KW-1185">Reference proteome</keyword>
<evidence type="ECO:0000313" key="4">
    <source>
        <dbReference type="Proteomes" id="UP000563524"/>
    </source>
</evidence>
<evidence type="ECO:0000256" key="1">
    <source>
        <dbReference type="ARBA" id="ARBA00022801"/>
    </source>
</evidence>
<accession>A0A840I337</accession>
<dbReference type="Proteomes" id="UP000563524">
    <property type="component" value="Unassembled WGS sequence"/>
</dbReference>
<name>A0A840I337_9PROT</name>
<dbReference type="AlphaFoldDB" id="A0A840I337"/>
<dbReference type="SUPFAM" id="SSF52266">
    <property type="entry name" value="SGNH hydrolase"/>
    <property type="match status" value="1"/>
</dbReference>
<dbReference type="InterPro" id="IPR005181">
    <property type="entry name" value="SASA"/>
</dbReference>
<keyword evidence="1" id="KW-0378">Hydrolase</keyword>
<dbReference type="EMBL" id="JACHOB010000001">
    <property type="protein sequence ID" value="MBB4658624.1"/>
    <property type="molecule type" value="Genomic_DNA"/>
</dbReference>
<evidence type="ECO:0000259" key="2">
    <source>
        <dbReference type="Pfam" id="PF03629"/>
    </source>
</evidence>
<sequence>MRTKRTNKVLFVGGLSAGILSAAAFLFGLAVGAYRLPPYGLIASARNELTGQHEEAFYNDPLFRKHVSCPEDAVVVFGMGQSNASNTNSSVSSPVYNHPVYNFFEGNCYILQDPVLGADSYGGSIWPHLASELSAFTDKPVVVAVRAKSGSAIGRWLPPSRYTDSVKRELERLAEANLEPELFIWFQGETDAAEGIDTVAYEKSLALLVDTIAPKSTWLVVDTSVCGKVREKYVPLGLARERLMDARSNIIVGPDTDVLGDRFRHDSCHFNWLGKKAVVEGIMETLSGTELLTDPEVGHIRSSEFESKGAL</sequence>
<gene>
    <name evidence="3" type="ORF">GGQ59_001124</name>
</gene>